<evidence type="ECO:0000256" key="2">
    <source>
        <dbReference type="ARBA" id="ARBA00022614"/>
    </source>
</evidence>
<evidence type="ECO:0000256" key="6">
    <source>
        <dbReference type="ARBA" id="ARBA00022840"/>
    </source>
</evidence>
<dbReference type="Pfam" id="PF23247">
    <property type="entry name" value="LRR_RPS2"/>
    <property type="match status" value="1"/>
</dbReference>
<keyword evidence="7" id="KW-0175">Coiled coil</keyword>
<evidence type="ECO:0000256" key="8">
    <source>
        <dbReference type="SAM" id="MobiDB-lite"/>
    </source>
</evidence>
<dbReference type="Pfam" id="PF23559">
    <property type="entry name" value="WHD_DRP"/>
    <property type="match status" value="1"/>
</dbReference>
<dbReference type="GO" id="GO:0006952">
    <property type="term" value="P:defense response"/>
    <property type="evidence" value="ECO:0007669"/>
    <property type="project" value="UniProtKB-KW"/>
</dbReference>
<evidence type="ECO:0000256" key="4">
    <source>
        <dbReference type="ARBA" id="ARBA00022741"/>
    </source>
</evidence>
<dbReference type="InterPro" id="IPR050905">
    <property type="entry name" value="Plant_NBS-LRR"/>
</dbReference>
<dbReference type="Pfam" id="PF00931">
    <property type="entry name" value="NB-ARC"/>
    <property type="match status" value="1"/>
</dbReference>
<dbReference type="SMART" id="SM00382">
    <property type="entry name" value="AAA"/>
    <property type="match status" value="1"/>
</dbReference>
<dbReference type="InterPro" id="IPR058922">
    <property type="entry name" value="WHD_DRP"/>
</dbReference>
<feature type="region of interest" description="Disordered" evidence="8">
    <location>
        <begin position="851"/>
        <end position="920"/>
    </location>
</feature>
<dbReference type="GO" id="GO:0043531">
    <property type="term" value="F:ADP binding"/>
    <property type="evidence" value="ECO:0007669"/>
    <property type="project" value="InterPro"/>
</dbReference>
<evidence type="ECO:0000313" key="10">
    <source>
        <dbReference type="EMBL" id="GKV41158.1"/>
    </source>
</evidence>
<organism evidence="10 11">
    <name type="scientific">Rubroshorea leprosula</name>
    <dbReference type="NCBI Taxonomy" id="152421"/>
    <lineage>
        <taxon>Eukaryota</taxon>
        <taxon>Viridiplantae</taxon>
        <taxon>Streptophyta</taxon>
        <taxon>Embryophyta</taxon>
        <taxon>Tracheophyta</taxon>
        <taxon>Spermatophyta</taxon>
        <taxon>Magnoliopsida</taxon>
        <taxon>eudicotyledons</taxon>
        <taxon>Gunneridae</taxon>
        <taxon>Pentapetalae</taxon>
        <taxon>rosids</taxon>
        <taxon>malvids</taxon>
        <taxon>Malvales</taxon>
        <taxon>Dipterocarpaceae</taxon>
        <taxon>Rubroshorea</taxon>
    </lineage>
</organism>
<dbReference type="Gene3D" id="3.80.10.10">
    <property type="entry name" value="Ribonuclease Inhibitor"/>
    <property type="match status" value="2"/>
</dbReference>
<evidence type="ECO:0000256" key="1">
    <source>
        <dbReference type="ARBA" id="ARBA00008894"/>
    </source>
</evidence>
<evidence type="ECO:0000256" key="3">
    <source>
        <dbReference type="ARBA" id="ARBA00022737"/>
    </source>
</evidence>
<dbReference type="PANTHER" id="PTHR33463:SF187">
    <property type="entry name" value="AND NB-ARC DOMAIN DISEASE RESISTANCE PROTEIN, PUTATIVE-RELATED"/>
    <property type="match status" value="1"/>
</dbReference>
<dbReference type="InterPro" id="IPR032675">
    <property type="entry name" value="LRR_dom_sf"/>
</dbReference>
<dbReference type="Pfam" id="PF13855">
    <property type="entry name" value="LRR_8"/>
    <property type="match status" value="1"/>
</dbReference>
<keyword evidence="3" id="KW-0677">Repeat</keyword>
<evidence type="ECO:0000256" key="7">
    <source>
        <dbReference type="SAM" id="Coils"/>
    </source>
</evidence>
<dbReference type="Proteomes" id="UP001054252">
    <property type="component" value="Unassembled WGS sequence"/>
</dbReference>
<protein>
    <recommendedName>
        <fullName evidence="9">AAA+ ATPase domain-containing protein</fullName>
    </recommendedName>
</protein>
<evidence type="ECO:0000256" key="5">
    <source>
        <dbReference type="ARBA" id="ARBA00022821"/>
    </source>
</evidence>
<comment type="caution">
    <text evidence="10">The sequence shown here is derived from an EMBL/GenBank/DDBJ whole genome shotgun (WGS) entry which is preliminary data.</text>
</comment>
<sequence>MDSVISCVKDSVISCVKYQICHEDYVRNFEAKRKRLEDQLKDVEAELETQLQSQPRKKARYDVNAWVVEARKETTVKVEDLNYKGRCCTFISSSRKLDERTEELQRLLKKGKEFTNVGVSLVINDHSKKGVPMPAEKCIARDEVQEEILQLLRGDKVTRIAVCGMGGVGKTTIMKQVHNQLLKEPTIKKVIWVKVSRDFDIGLQQKKQFDILKFQKSIAGHLGLNLKNEDEDATKLAGWISQSLQQGSYVLILDDVWESFSLEDVGFLDPNGNDACKMVLTTRSQEVAGGMLCKEIYVNPLPDDAALALFLDKVGSEVVSYSRYKSDIEPFLNQILKKCKGVPLAIGVVATTMRGKFNCYSWEIAATELSKYEEIVDCLKFSYNHLDEQHQKCFSYCALYAEDDEIEKEELIEFWIEEGFIIDERGSRHLMICEGHSIIQKLIDNCMLELVKNKNQLYRMRPDAAGEIKKKEDWVSMHDLLREMALKIIHPQFMVKAGMALEELPEEVEGRKNLLKVSLMKNQISEFPSSMLSPKCPMLTTLLLSKNNITTIPEAFFDHMPGLKILDLSGNHQLHRLPSSVSKLESLTTLLLENCESLEEVPFLSNLGGLKKLNLYGTSIKELPQGLNMLTNLKYLWLEVLGLSARPTNFFSLKRIDVEWCPKLKKVFWTGFNPLPTLERLELRCLKNLKSVFDEEVLGLSARPTNFFSLKTIDVVWCPKLKKIFSSGLLLGYFQSLETIEVEGCYQMEELISSSTYEEKEALEKITLPNLQWLELRDLPKLKSICGSSNVLICDSIKSLEIENCEKLKRIPLHLSSLDNSQPPSLKQIQIDTKERWESLEWDQSNAKDAFLPSVNFHDDSNSDFEEEEEVSGDDNDDDDEEEEEEEMSDDDNNDEEEEEEEMSDDDNNDDEEEESLRMG</sequence>
<keyword evidence="11" id="KW-1185">Reference proteome</keyword>
<keyword evidence="5" id="KW-0611">Plant defense</keyword>
<evidence type="ECO:0000313" key="11">
    <source>
        <dbReference type="Proteomes" id="UP001054252"/>
    </source>
</evidence>
<dbReference type="SUPFAM" id="SSF52540">
    <property type="entry name" value="P-loop containing nucleoside triphosphate hydrolases"/>
    <property type="match status" value="1"/>
</dbReference>
<dbReference type="Gene3D" id="1.10.8.430">
    <property type="entry name" value="Helical domain of apoptotic protease-activating factors"/>
    <property type="match status" value="1"/>
</dbReference>
<dbReference type="GO" id="GO:0005524">
    <property type="term" value="F:ATP binding"/>
    <property type="evidence" value="ECO:0007669"/>
    <property type="project" value="UniProtKB-KW"/>
</dbReference>
<dbReference type="InterPro" id="IPR003591">
    <property type="entry name" value="Leu-rich_rpt_typical-subtyp"/>
</dbReference>
<comment type="similarity">
    <text evidence="1">Belongs to the disease resistance NB-LRR family.</text>
</comment>
<dbReference type="InterPro" id="IPR042197">
    <property type="entry name" value="Apaf_helical"/>
</dbReference>
<dbReference type="InterPro" id="IPR027417">
    <property type="entry name" value="P-loop_NTPase"/>
</dbReference>
<dbReference type="FunFam" id="1.10.10.10:FF:000322">
    <property type="entry name" value="Probable disease resistance protein At1g63360"/>
    <property type="match status" value="1"/>
</dbReference>
<feature type="compositionally biased region" description="Acidic residues" evidence="8">
    <location>
        <begin position="862"/>
        <end position="920"/>
    </location>
</feature>
<dbReference type="EMBL" id="BPVZ01000147">
    <property type="protein sequence ID" value="GKV41158.1"/>
    <property type="molecule type" value="Genomic_DNA"/>
</dbReference>
<feature type="domain" description="AAA+ ATPase" evidence="9">
    <location>
        <begin position="156"/>
        <end position="303"/>
    </location>
</feature>
<accession>A0AAV5LVE9</accession>
<dbReference type="InterPro" id="IPR003593">
    <property type="entry name" value="AAA+_ATPase"/>
</dbReference>
<dbReference type="InterPro" id="IPR001611">
    <property type="entry name" value="Leu-rich_rpt"/>
</dbReference>
<dbReference type="FunFam" id="3.40.50.300:FF:001091">
    <property type="entry name" value="Probable disease resistance protein At1g61300"/>
    <property type="match status" value="1"/>
</dbReference>
<dbReference type="SUPFAM" id="SSF52058">
    <property type="entry name" value="L domain-like"/>
    <property type="match status" value="1"/>
</dbReference>
<dbReference type="InterPro" id="IPR057135">
    <property type="entry name" value="At4g27190-like_LRR"/>
</dbReference>
<gene>
    <name evidence="10" type="ORF">SLEP1_g48726</name>
</gene>
<reference evidence="10 11" key="1">
    <citation type="journal article" date="2021" name="Commun. Biol.">
        <title>The genome of Shorea leprosula (Dipterocarpaceae) highlights the ecological relevance of drought in aseasonal tropical rainforests.</title>
        <authorList>
            <person name="Ng K.K.S."/>
            <person name="Kobayashi M.J."/>
            <person name="Fawcett J.A."/>
            <person name="Hatakeyama M."/>
            <person name="Paape T."/>
            <person name="Ng C.H."/>
            <person name="Ang C.C."/>
            <person name="Tnah L.H."/>
            <person name="Lee C.T."/>
            <person name="Nishiyama T."/>
            <person name="Sese J."/>
            <person name="O'Brien M.J."/>
            <person name="Copetti D."/>
            <person name="Mohd Noor M.I."/>
            <person name="Ong R.C."/>
            <person name="Putra M."/>
            <person name="Sireger I.Z."/>
            <person name="Indrioko S."/>
            <person name="Kosugi Y."/>
            <person name="Izuno A."/>
            <person name="Isagi Y."/>
            <person name="Lee S.L."/>
            <person name="Shimizu K.K."/>
        </authorList>
    </citation>
    <scope>NUCLEOTIDE SEQUENCE [LARGE SCALE GENOMIC DNA]</scope>
    <source>
        <strain evidence="10">214</strain>
    </source>
</reference>
<feature type="coiled-coil region" evidence="7">
    <location>
        <begin position="26"/>
        <end position="53"/>
    </location>
</feature>
<dbReference type="AlphaFoldDB" id="A0AAV5LVE9"/>
<keyword evidence="4" id="KW-0547">Nucleotide-binding</keyword>
<dbReference type="PANTHER" id="PTHR33463">
    <property type="entry name" value="NB-ARC DOMAIN-CONTAINING PROTEIN-RELATED"/>
    <property type="match status" value="1"/>
</dbReference>
<dbReference type="SMART" id="SM00369">
    <property type="entry name" value="LRR_TYP"/>
    <property type="match status" value="3"/>
</dbReference>
<name>A0AAV5LVE9_9ROSI</name>
<keyword evidence="2" id="KW-0433">Leucine-rich repeat</keyword>
<dbReference type="PRINTS" id="PR00364">
    <property type="entry name" value="DISEASERSIST"/>
</dbReference>
<keyword evidence="6" id="KW-0067">ATP-binding</keyword>
<evidence type="ECO:0000259" key="9">
    <source>
        <dbReference type="SMART" id="SM00382"/>
    </source>
</evidence>
<proteinExistence type="inferred from homology"/>
<dbReference type="InterPro" id="IPR002182">
    <property type="entry name" value="NB-ARC"/>
</dbReference>
<dbReference type="Gene3D" id="3.40.50.300">
    <property type="entry name" value="P-loop containing nucleotide triphosphate hydrolases"/>
    <property type="match status" value="1"/>
</dbReference>